<reference evidence="2 3" key="1">
    <citation type="journal article" date="2019" name="PLoS Biol.">
        <title>Sex chromosomes control vertical transmission of feminizing Wolbachia symbionts in an isopod.</title>
        <authorList>
            <person name="Becking T."/>
            <person name="Chebbi M.A."/>
            <person name="Giraud I."/>
            <person name="Moumen B."/>
            <person name="Laverre T."/>
            <person name="Caubet Y."/>
            <person name="Peccoud J."/>
            <person name="Gilbert C."/>
            <person name="Cordaux R."/>
        </authorList>
    </citation>
    <scope>NUCLEOTIDE SEQUENCE [LARGE SCALE GENOMIC DNA]</scope>
    <source>
        <strain evidence="2">ANa2</strain>
        <tissue evidence="2">Whole body excluding digestive tract and cuticle</tissue>
    </source>
</reference>
<dbReference type="Proteomes" id="UP000326759">
    <property type="component" value="Unassembled WGS sequence"/>
</dbReference>
<protein>
    <submittedName>
        <fullName evidence="2">Uncharacterized protein</fullName>
    </submittedName>
</protein>
<name>A0A5N5T188_9CRUS</name>
<feature type="chain" id="PRO_5024302000" evidence="1">
    <location>
        <begin position="17"/>
        <end position="248"/>
    </location>
</feature>
<sequence>MIMSICFILLRSISSCVRIGKQENNASLSVLFVHAPIETPQKLFSPNSGVTLCFLGLHWLSSFSQGLSPSLTSLTPAYKDTRIFMMGASMPFLDNVRKAVNEICTIHALKQRFRWRKRLGPSVQCEPLLFGTPSKFLKRIGHLVLLPFTLIIVSQVDVLLSIKEERKALINFFARCQMPHEPPYVQTLFVADEYDADMKAKIEHYFSKNVKVITNQEHKVKFDHDVPCKPFALKALPNWLVVGSNPSQ</sequence>
<gene>
    <name evidence="2" type="ORF">Anas_11806</name>
</gene>
<comment type="caution">
    <text evidence="2">The sequence shown here is derived from an EMBL/GenBank/DDBJ whole genome shotgun (WGS) entry which is preliminary data.</text>
</comment>
<feature type="signal peptide" evidence="1">
    <location>
        <begin position="1"/>
        <end position="16"/>
    </location>
</feature>
<accession>A0A5N5T188</accession>
<keyword evidence="3" id="KW-1185">Reference proteome</keyword>
<organism evidence="2 3">
    <name type="scientific">Armadillidium nasatum</name>
    <dbReference type="NCBI Taxonomy" id="96803"/>
    <lineage>
        <taxon>Eukaryota</taxon>
        <taxon>Metazoa</taxon>
        <taxon>Ecdysozoa</taxon>
        <taxon>Arthropoda</taxon>
        <taxon>Crustacea</taxon>
        <taxon>Multicrustacea</taxon>
        <taxon>Malacostraca</taxon>
        <taxon>Eumalacostraca</taxon>
        <taxon>Peracarida</taxon>
        <taxon>Isopoda</taxon>
        <taxon>Oniscidea</taxon>
        <taxon>Crinocheta</taxon>
        <taxon>Armadillidiidae</taxon>
        <taxon>Armadillidium</taxon>
    </lineage>
</organism>
<proteinExistence type="predicted"/>
<evidence type="ECO:0000313" key="2">
    <source>
        <dbReference type="EMBL" id="KAB7500224.1"/>
    </source>
</evidence>
<feature type="non-terminal residue" evidence="2">
    <location>
        <position position="248"/>
    </location>
</feature>
<keyword evidence="1" id="KW-0732">Signal</keyword>
<evidence type="ECO:0000313" key="3">
    <source>
        <dbReference type="Proteomes" id="UP000326759"/>
    </source>
</evidence>
<dbReference type="EMBL" id="SEYY01014731">
    <property type="protein sequence ID" value="KAB7500224.1"/>
    <property type="molecule type" value="Genomic_DNA"/>
</dbReference>
<dbReference type="AlphaFoldDB" id="A0A5N5T188"/>
<evidence type="ECO:0000256" key="1">
    <source>
        <dbReference type="SAM" id="SignalP"/>
    </source>
</evidence>